<dbReference type="Gene3D" id="3.40.120.10">
    <property type="entry name" value="Alpha-D-Glucose-1,6-Bisphosphate, subunit A, domain 3"/>
    <property type="match status" value="3"/>
</dbReference>
<reference evidence="13" key="2">
    <citation type="submission" date="2010-04" db="EMBL/GenBank/DDBJ databases">
        <title>Genome sequence of Salinibacter ruber M8.</title>
        <authorList>
            <consortium name="Genoscope"/>
        </authorList>
    </citation>
    <scope>NUCLEOTIDE SEQUENCE [LARGE SCALE GENOMIC DNA]</scope>
    <source>
        <strain evidence="13">M8</strain>
    </source>
</reference>
<dbReference type="Pfam" id="PF00408">
    <property type="entry name" value="PGM_PMM_IV"/>
    <property type="match status" value="1"/>
</dbReference>
<evidence type="ECO:0000313" key="12">
    <source>
        <dbReference type="EMBL" id="CBH25349.1"/>
    </source>
</evidence>
<dbReference type="GO" id="GO:0000287">
    <property type="term" value="F:magnesium ion binding"/>
    <property type="evidence" value="ECO:0007669"/>
    <property type="project" value="InterPro"/>
</dbReference>
<evidence type="ECO:0000259" key="8">
    <source>
        <dbReference type="Pfam" id="PF00408"/>
    </source>
</evidence>
<sequence length="486" mass="51406">MLPIALPSTDRSSNMANTPIEFGTDGWRAVIADDYTFANLERVAQATANWLHDDYGDTPSIVLGHDTRFLGAEFAERAARVLADAGVSVTLADSIVPTPAVSWATQAAGHDAGVVITASHNPPSYNGYKIKAHFGGPAPPDMIASVEGAVPDHNLDGTSLAPFGTLAADGAVQTDGVRGGYLDALRDALNISAIQNADLTIAHDAMFGAAQGLVEALLGDGVVSLRHDLNPGFHGVAPEPIADRLGELSDTVAQSDAAVGLANDGDGDRIGMVDEDGTFVSSHRILALLVKYLYEERGLTGSIVKTFSTTHLLDKMGARYGLDVETTPIGFKHIAPKMAEGNVLVGGEESGGIAAAGHIPERDGVYIGLLIVEMMVERGMTLSALVDELLEEFGPHYNYRDDIHIREDQKADVLDRLDNQGGLESVNGHAVEEVRTLDGFKHVTDHGWLLIRPSGTEPVLRVYSEAESPEAAEALVKDASAQLGLN</sequence>
<dbReference type="InterPro" id="IPR005844">
    <property type="entry name" value="A-D-PHexomutase_a/b/a-I"/>
</dbReference>
<dbReference type="SUPFAM" id="SSF55957">
    <property type="entry name" value="Phosphoglucomutase, C-terminal domain"/>
    <property type="match status" value="1"/>
</dbReference>
<evidence type="ECO:0000259" key="10">
    <source>
        <dbReference type="Pfam" id="PF02879"/>
    </source>
</evidence>
<dbReference type="InterPro" id="IPR005843">
    <property type="entry name" value="A-D-PHexomutase_C"/>
</dbReference>
<protein>
    <submittedName>
        <fullName evidence="12">Phospho-sugar mutase</fullName>
    </submittedName>
</protein>
<dbReference type="PROSITE" id="PS00710">
    <property type="entry name" value="PGM_PMM"/>
    <property type="match status" value="1"/>
</dbReference>
<comment type="similarity">
    <text evidence="2 7">Belongs to the phosphohexose mutase family.</text>
</comment>
<dbReference type="InterPro" id="IPR016055">
    <property type="entry name" value="A-D-PHexomutase_a/b/a-I/II/III"/>
</dbReference>
<evidence type="ECO:0000259" key="11">
    <source>
        <dbReference type="Pfam" id="PF02880"/>
    </source>
</evidence>
<dbReference type="Proteomes" id="UP000000933">
    <property type="component" value="Chromosome"/>
</dbReference>
<dbReference type="InterPro" id="IPR005845">
    <property type="entry name" value="A-D-PHexomutase_a/b/a-II"/>
</dbReference>
<dbReference type="AlphaFoldDB" id="D5HBE4"/>
<dbReference type="PANTHER" id="PTHR45745:SF1">
    <property type="entry name" value="PHOSPHOGLUCOMUTASE 2B-RELATED"/>
    <property type="match status" value="1"/>
</dbReference>
<dbReference type="GO" id="GO:0006166">
    <property type="term" value="P:purine ribonucleoside salvage"/>
    <property type="evidence" value="ECO:0007669"/>
    <property type="project" value="TreeGrafter"/>
</dbReference>
<keyword evidence="3" id="KW-0597">Phosphoprotein</keyword>
<dbReference type="PANTHER" id="PTHR45745">
    <property type="entry name" value="PHOSPHOMANNOMUTASE 45A"/>
    <property type="match status" value="1"/>
</dbReference>
<feature type="domain" description="Alpha-D-phosphohexomutase alpha/beta/alpha" evidence="10">
    <location>
        <begin position="181"/>
        <end position="277"/>
    </location>
</feature>
<evidence type="ECO:0000313" key="13">
    <source>
        <dbReference type="Proteomes" id="UP000000933"/>
    </source>
</evidence>
<evidence type="ECO:0000256" key="1">
    <source>
        <dbReference type="ARBA" id="ARBA00001946"/>
    </source>
</evidence>
<feature type="domain" description="Alpha-D-phosphohexomutase alpha/beta/alpha" evidence="11">
    <location>
        <begin position="282"/>
        <end position="393"/>
    </location>
</feature>
<keyword evidence="4 7" id="KW-0479">Metal-binding</keyword>
<evidence type="ECO:0000256" key="2">
    <source>
        <dbReference type="ARBA" id="ARBA00010231"/>
    </source>
</evidence>
<dbReference type="InterPro" id="IPR005846">
    <property type="entry name" value="A-D-PHexomutase_a/b/a-III"/>
</dbReference>
<evidence type="ECO:0000256" key="3">
    <source>
        <dbReference type="ARBA" id="ARBA00022553"/>
    </source>
</evidence>
<dbReference type="Pfam" id="PF02880">
    <property type="entry name" value="PGM_PMM_III"/>
    <property type="match status" value="1"/>
</dbReference>
<dbReference type="PRINTS" id="PR00509">
    <property type="entry name" value="PGMPMM"/>
</dbReference>
<reference evidence="12 13" key="1">
    <citation type="journal article" date="2010" name="ISME J.">
        <title>Fine-scale evolution: genomic, phenotypic and ecological differentiation in two coexisting Salinibacter ruber strains.</title>
        <authorList>
            <person name="Pena A."/>
            <person name="Teeling H."/>
            <person name="Huerta-Cepas J."/>
            <person name="Santos F."/>
            <person name="Yarza P."/>
            <person name="Brito-Echeverria J."/>
            <person name="Lucio M."/>
            <person name="Schmitt-Kopplin P."/>
            <person name="Meseguer I."/>
            <person name="Schenowitz C."/>
            <person name="Dossat C."/>
            <person name="Barbe V."/>
            <person name="Dopazo J."/>
            <person name="Rossello-Mora R."/>
            <person name="Schuler M."/>
            <person name="Glockner F.O."/>
            <person name="Amann R."/>
            <person name="Gabaldon T."/>
            <person name="Anton J."/>
        </authorList>
    </citation>
    <scope>NUCLEOTIDE SEQUENCE [LARGE SCALE GENOMIC DNA]</scope>
    <source>
        <strain evidence="12 13">M8</strain>
    </source>
</reference>
<name>D5HBE4_SALRM</name>
<dbReference type="Pfam" id="PF02878">
    <property type="entry name" value="PGM_PMM_I"/>
    <property type="match status" value="1"/>
</dbReference>
<comment type="cofactor">
    <cofactor evidence="1">
        <name>Mg(2+)</name>
        <dbReference type="ChEBI" id="CHEBI:18420"/>
    </cofactor>
</comment>
<evidence type="ECO:0000256" key="5">
    <source>
        <dbReference type="ARBA" id="ARBA00022842"/>
    </source>
</evidence>
<dbReference type="PATRIC" id="fig|761659.10.peg.2643"/>
<accession>D5HBE4</accession>
<dbReference type="InterPro" id="IPR016066">
    <property type="entry name" value="A-D-PHexomutase_CS"/>
</dbReference>
<dbReference type="InterPro" id="IPR005841">
    <property type="entry name" value="Alpha-D-phosphohexomutase_SF"/>
</dbReference>
<dbReference type="HOGENOM" id="CLU_016950_7_1_10"/>
<keyword evidence="5 7" id="KW-0460">Magnesium</keyword>
<feature type="domain" description="Alpha-D-phosphohexomutase C-terminal" evidence="8">
    <location>
        <begin position="423"/>
        <end position="478"/>
    </location>
</feature>
<dbReference type="CDD" id="cd05800">
    <property type="entry name" value="PGM_like2"/>
    <property type="match status" value="1"/>
</dbReference>
<keyword evidence="6" id="KW-0413">Isomerase</keyword>
<evidence type="ECO:0000259" key="9">
    <source>
        <dbReference type="Pfam" id="PF02878"/>
    </source>
</evidence>
<dbReference type="Pfam" id="PF02879">
    <property type="entry name" value="PGM_PMM_II"/>
    <property type="match status" value="1"/>
</dbReference>
<dbReference type="Gene3D" id="3.30.310.50">
    <property type="entry name" value="Alpha-D-phosphohexomutase, C-terminal domain"/>
    <property type="match status" value="1"/>
</dbReference>
<dbReference type="SUPFAM" id="SSF53738">
    <property type="entry name" value="Phosphoglucomutase, first 3 domains"/>
    <property type="match status" value="2"/>
</dbReference>
<gene>
    <name evidence="12" type="ordered locus">SRM_02428</name>
</gene>
<organism evidence="12 13">
    <name type="scientific">Salinibacter ruber (strain M8)</name>
    <dbReference type="NCBI Taxonomy" id="761659"/>
    <lineage>
        <taxon>Bacteria</taxon>
        <taxon>Pseudomonadati</taxon>
        <taxon>Rhodothermota</taxon>
        <taxon>Rhodothermia</taxon>
        <taxon>Rhodothermales</taxon>
        <taxon>Salinibacteraceae</taxon>
        <taxon>Salinibacter</taxon>
    </lineage>
</organism>
<feature type="domain" description="Alpha-D-phosphohexomutase alpha/beta/alpha" evidence="9">
    <location>
        <begin position="21"/>
        <end position="150"/>
    </location>
</feature>
<evidence type="ECO:0000256" key="6">
    <source>
        <dbReference type="ARBA" id="ARBA00023235"/>
    </source>
</evidence>
<dbReference type="GO" id="GO:0008973">
    <property type="term" value="F:phosphopentomutase activity"/>
    <property type="evidence" value="ECO:0007669"/>
    <property type="project" value="TreeGrafter"/>
</dbReference>
<evidence type="ECO:0000256" key="7">
    <source>
        <dbReference type="RuleBase" id="RU004326"/>
    </source>
</evidence>
<dbReference type="InterPro" id="IPR036900">
    <property type="entry name" value="A-D-PHexomutase_C_sf"/>
</dbReference>
<dbReference type="EMBL" id="FP565814">
    <property type="protein sequence ID" value="CBH25349.1"/>
    <property type="molecule type" value="Genomic_DNA"/>
</dbReference>
<proteinExistence type="inferred from homology"/>
<dbReference type="GO" id="GO:0005975">
    <property type="term" value="P:carbohydrate metabolic process"/>
    <property type="evidence" value="ECO:0007669"/>
    <property type="project" value="InterPro"/>
</dbReference>
<evidence type="ECO:0000256" key="4">
    <source>
        <dbReference type="ARBA" id="ARBA00022723"/>
    </source>
</evidence>
<dbReference type="KEGG" id="srm:SRM_02428"/>